<proteinExistence type="predicted"/>
<evidence type="ECO:0000313" key="4">
    <source>
        <dbReference type="EMBL" id="TQF16448.1"/>
    </source>
</evidence>
<dbReference type="PANTHER" id="PTHR10584">
    <property type="entry name" value="SUGAR KINASE"/>
    <property type="match status" value="1"/>
</dbReference>
<sequence length="312" mass="32044">MQAREGTMEVLVIGNNTVDIVFSTRDALVTDGKVQADGLRFFGGGQGANVAAMLGALGVRTRYFGVFGGGDFGRLARGSLVESGVVVEGSLTVADCPQHSAAIIVDTTHGTRSLVMHKDARLRMDGIPADAAPLEQCGLVYLDGHEPAFSRALARRARAQGLPVLADAEVAEEARPLLPYLTSLVAPGKVLRELTGERELSAAARVLLAGGLRVVVGTLGAEGCEGWTAQGEHHRVAAERCEVVDTTGAGDAFHAGYIAAVQAGHGFGEALRFATKVAAVKCGVPGPRAGVDRLALLGVGLGTSGGASLSLL</sequence>
<evidence type="ECO:0000256" key="2">
    <source>
        <dbReference type="ARBA" id="ARBA00022777"/>
    </source>
</evidence>
<protein>
    <submittedName>
        <fullName evidence="4">Carbohydrate kinase family protein</fullName>
    </submittedName>
</protein>
<evidence type="ECO:0000256" key="1">
    <source>
        <dbReference type="ARBA" id="ARBA00022679"/>
    </source>
</evidence>
<dbReference type="OrthoDB" id="9795789at2"/>
<name>A0A540X5B5_9BACT</name>
<dbReference type="PANTHER" id="PTHR10584:SF157">
    <property type="entry name" value="SULFOFRUCTOSE KINASE"/>
    <property type="match status" value="1"/>
</dbReference>
<dbReference type="PROSITE" id="PS00584">
    <property type="entry name" value="PFKB_KINASES_2"/>
    <property type="match status" value="1"/>
</dbReference>
<gene>
    <name evidence="4" type="ORF">FJV41_08170</name>
</gene>
<dbReference type="EMBL" id="VIFM01000023">
    <property type="protein sequence ID" value="TQF16448.1"/>
    <property type="molecule type" value="Genomic_DNA"/>
</dbReference>
<evidence type="ECO:0000313" key="5">
    <source>
        <dbReference type="Proteomes" id="UP000315369"/>
    </source>
</evidence>
<dbReference type="InterPro" id="IPR029056">
    <property type="entry name" value="Ribokinase-like"/>
</dbReference>
<dbReference type="Proteomes" id="UP000315369">
    <property type="component" value="Unassembled WGS sequence"/>
</dbReference>
<dbReference type="GO" id="GO:0005829">
    <property type="term" value="C:cytosol"/>
    <property type="evidence" value="ECO:0007669"/>
    <property type="project" value="TreeGrafter"/>
</dbReference>
<dbReference type="InterPro" id="IPR002173">
    <property type="entry name" value="Carboh/pur_kinase_PfkB_CS"/>
</dbReference>
<dbReference type="SUPFAM" id="SSF53613">
    <property type="entry name" value="Ribokinase-like"/>
    <property type="match status" value="1"/>
</dbReference>
<keyword evidence="2 4" id="KW-0418">Kinase</keyword>
<dbReference type="Gene3D" id="3.40.1190.20">
    <property type="match status" value="1"/>
</dbReference>
<dbReference type="Pfam" id="PF00294">
    <property type="entry name" value="PfkB"/>
    <property type="match status" value="1"/>
</dbReference>
<dbReference type="InterPro" id="IPR011611">
    <property type="entry name" value="PfkB_dom"/>
</dbReference>
<feature type="domain" description="Carbohydrate kinase PfkB" evidence="3">
    <location>
        <begin position="10"/>
        <end position="290"/>
    </location>
</feature>
<dbReference type="RefSeq" id="WP_141641859.1">
    <property type="nucleotide sequence ID" value="NZ_VIFM01000023.1"/>
</dbReference>
<comment type="caution">
    <text evidence="4">The sequence shown here is derived from an EMBL/GenBank/DDBJ whole genome shotgun (WGS) entry which is preliminary data.</text>
</comment>
<keyword evidence="1" id="KW-0808">Transferase</keyword>
<dbReference type="AlphaFoldDB" id="A0A540X5B5"/>
<keyword evidence="5" id="KW-1185">Reference proteome</keyword>
<reference evidence="4 5" key="1">
    <citation type="submission" date="2019-06" db="EMBL/GenBank/DDBJ databases">
        <authorList>
            <person name="Livingstone P."/>
            <person name="Whitworth D."/>
        </authorList>
    </citation>
    <scope>NUCLEOTIDE SEQUENCE [LARGE SCALE GENOMIC DNA]</scope>
    <source>
        <strain evidence="4 5">AM401</strain>
    </source>
</reference>
<organism evidence="4 5">
    <name type="scientific">Myxococcus llanfairpwllgwyngyllgogerychwyrndrobwllllantysiliogogogochensis</name>
    <dbReference type="NCBI Taxonomy" id="2590453"/>
    <lineage>
        <taxon>Bacteria</taxon>
        <taxon>Pseudomonadati</taxon>
        <taxon>Myxococcota</taxon>
        <taxon>Myxococcia</taxon>
        <taxon>Myxococcales</taxon>
        <taxon>Cystobacterineae</taxon>
        <taxon>Myxococcaceae</taxon>
        <taxon>Myxococcus</taxon>
    </lineage>
</organism>
<accession>A0A540X5B5</accession>
<evidence type="ECO:0000259" key="3">
    <source>
        <dbReference type="Pfam" id="PF00294"/>
    </source>
</evidence>
<dbReference type="GO" id="GO:0016301">
    <property type="term" value="F:kinase activity"/>
    <property type="evidence" value="ECO:0007669"/>
    <property type="project" value="UniProtKB-KW"/>
</dbReference>
<dbReference type="PROSITE" id="PS00583">
    <property type="entry name" value="PFKB_KINASES_1"/>
    <property type="match status" value="1"/>
</dbReference>